<name>A0ABM1SX06_LIMPO</name>
<dbReference type="Pfam" id="PF25416">
    <property type="entry name" value="GRHL1_C"/>
    <property type="match status" value="1"/>
</dbReference>
<evidence type="ECO:0000259" key="1">
    <source>
        <dbReference type="Pfam" id="PF18016"/>
    </source>
</evidence>
<proteinExistence type="predicted"/>
<gene>
    <name evidence="4" type="primary">LOC111087089</name>
</gene>
<evidence type="ECO:0000259" key="2">
    <source>
        <dbReference type="Pfam" id="PF25416"/>
    </source>
</evidence>
<dbReference type="InterPro" id="IPR057520">
    <property type="entry name" value="GRHL1/CP2_C"/>
</dbReference>
<sequence>MVLASLASDIVQLNRDDLIQICGVADGIRLYNTLHSRTIPPKLTIYVASSGDQAFHAVYLETFSVQDLLQKLKDVFRLQKETVNGIYMMGPSGIHFHITDMVIQNMSNDSIYYCDTNKDHSSTGYSIYLKPQQ</sequence>
<protein>
    <submittedName>
        <fullName evidence="4">Transcription factor CP2-like</fullName>
    </submittedName>
</protein>
<dbReference type="GeneID" id="111087089"/>
<dbReference type="RefSeq" id="XP_022248162.1">
    <property type="nucleotide sequence ID" value="XM_022392454.1"/>
</dbReference>
<dbReference type="PANTHER" id="PTHR11037">
    <property type="entry name" value="TRANSCRIPTION FACTOR CP2"/>
    <property type="match status" value="1"/>
</dbReference>
<organism evidence="3 4">
    <name type="scientific">Limulus polyphemus</name>
    <name type="common">Atlantic horseshoe crab</name>
    <dbReference type="NCBI Taxonomy" id="6850"/>
    <lineage>
        <taxon>Eukaryota</taxon>
        <taxon>Metazoa</taxon>
        <taxon>Ecdysozoa</taxon>
        <taxon>Arthropoda</taxon>
        <taxon>Chelicerata</taxon>
        <taxon>Merostomata</taxon>
        <taxon>Xiphosura</taxon>
        <taxon>Limulidae</taxon>
        <taxon>Limulus</taxon>
    </lineage>
</organism>
<evidence type="ECO:0000313" key="4">
    <source>
        <dbReference type="RefSeq" id="XP_022248162.1"/>
    </source>
</evidence>
<feature type="domain" description="SAM" evidence="1">
    <location>
        <begin position="7"/>
        <end position="35"/>
    </location>
</feature>
<dbReference type="PANTHER" id="PTHR11037:SF21">
    <property type="entry name" value="GEMINI, ISOFORM C"/>
    <property type="match status" value="1"/>
</dbReference>
<dbReference type="Pfam" id="PF18016">
    <property type="entry name" value="SAM_3"/>
    <property type="match status" value="1"/>
</dbReference>
<evidence type="ECO:0000313" key="3">
    <source>
        <dbReference type="Proteomes" id="UP000694941"/>
    </source>
</evidence>
<accession>A0ABM1SX06</accession>
<feature type="domain" description="GRHL1/CP2 C-terminal" evidence="2">
    <location>
        <begin position="41"/>
        <end position="130"/>
    </location>
</feature>
<dbReference type="Proteomes" id="UP000694941">
    <property type="component" value="Unplaced"/>
</dbReference>
<dbReference type="InterPro" id="IPR041418">
    <property type="entry name" value="SAM_3"/>
</dbReference>
<keyword evidence="3" id="KW-1185">Reference proteome</keyword>
<reference evidence="4" key="1">
    <citation type="submission" date="2025-08" db="UniProtKB">
        <authorList>
            <consortium name="RefSeq"/>
        </authorList>
    </citation>
    <scope>IDENTIFICATION</scope>
    <source>
        <tissue evidence="4">Muscle</tissue>
    </source>
</reference>
<dbReference type="InterPro" id="IPR040167">
    <property type="entry name" value="TF_CP2-like"/>
</dbReference>